<feature type="chain" id="PRO_5024814421" evidence="2">
    <location>
        <begin position="28"/>
        <end position="116"/>
    </location>
</feature>
<evidence type="ECO:0000259" key="3">
    <source>
        <dbReference type="Pfam" id="PF13511"/>
    </source>
</evidence>
<dbReference type="Proteomes" id="UP000325177">
    <property type="component" value="Chromosome"/>
</dbReference>
<evidence type="ECO:0000313" key="5">
    <source>
        <dbReference type="Proteomes" id="UP000325177"/>
    </source>
</evidence>
<feature type="region of interest" description="Disordered" evidence="1">
    <location>
        <begin position="38"/>
        <end position="116"/>
    </location>
</feature>
<dbReference type="AlphaFoldDB" id="A0A5P1UXL2"/>
<gene>
    <name evidence="4" type="ORF">F2A31_12960</name>
</gene>
<proteinExistence type="predicted"/>
<dbReference type="EMBL" id="CP043909">
    <property type="protein sequence ID" value="QER40560.1"/>
    <property type="molecule type" value="Genomic_DNA"/>
</dbReference>
<accession>A0A5P1UXL2</accession>
<feature type="domain" description="DUF4124" evidence="3">
    <location>
        <begin position="19"/>
        <end position="58"/>
    </location>
</feature>
<sequence length="116" mass="13046">MLLFHLKTNTFIALTSLVLLYSSQIHAQQYYKWVDANGSTHYTRTPPPKGTKLLDKVSTYGVNSNQNKTNTPTPDEQKTPQHNTSSPTNPPQPDNMHKDETLQPQNTEIVEAPADQ</sequence>
<protein>
    <submittedName>
        <fullName evidence="4">DUF4124 domain-containing protein</fullName>
    </submittedName>
</protein>
<evidence type="ECO:0000256" key="2">
    <source>
        <dbReference type="SAM" id="SignalP"/>
    </source>
</evidence>
<name>A0A5P1UXL2_9GAMM</name>
<organism evidence="4 5">
    <name type="scientific">Acinetobacter suaedae</name>
    <dbReference type="NCBI Taxonomy" id="2609668"/>
    <lineage>
        <taxon>Bacteria</taxon>
        <taxon>Pseudomonadati</taxon>
        <taxon>Pseudomonadota</taxon>
        <taxon>Gammaproteobacteria</taxon>
        <taxon>Moraxellales</taxon>
        <taxon>Moraxellaceae</taxon>
        <taxon>Acinetobacter</taxon>
    </lineage>
</organism>
<dbReference type="RefSeq" id="WP_150026763.1">
    <property type="nucleotide sequence ID" value="NZ_CP043909.1"/>
</dbReference>
<reference evidence="4 5" key="1">
    <citation type="submission" date="2019-09" db="EMBL/GenBank/DDBJ databases">
        <title>Acinetobacter sp. C16S1 isolated from saline soil.</title>
        <authorList>
            <person name="Xu L."/>
            <person name="Sun J.-Q."/>
        </authorList>
    </citation>
    <scope>NUCLEOTIDE SEQUENCE [LARGE SCALE GENOMIC DNA]</scope>
    <source>
        <strain evidence="4 5">C16S1</strain>
    </source>
</reference>
<dbReference type="InterPro" id="IPR025392">
    <property type="entry name" value="DUF4124"/>
</dbReference>
<keyword evidence="5" id="KW-1185">Reference proteome</keyword>
<keyword evidence="2" id="KW-0732">Signal</keyword>
<evidence type="ECO:0000256" key="1">
    <source>
        <dbReference type="SAM" id="MobiDB-lite"/>
    </source>
</evidence>
<feature type="compositionally biased region" description="Polar residues" evidence="1">
    <location>
        <begin position="60"/>
        <end position="87"/>
    </location>
</feature>
<feature type="signal peptide" evidence="2">
    <location>
        <begin position="1"/>
        <end position="27"/>
    </location>
</feature>
<evidence type="ECO:0000313" key="4">
    <source>
        <dbReference type="EMBL" id="QER40560.1"/>
    </source>
</evidence>
<dbReference type="KEGG" id="asue:F2A31_12960"/>
<dbReference type="Pfam" id="PF13511">
    <property type="entry name" value="DUF4124"/>
    <property type="match status" value="1"/>
</dbReference>